<evidence type="ECO:0000259" key="9">
    <source>
        <dbReference type="PROSITE" id="PS51755"/>
    </source>
</evidence>
<feature type="domain" description="Response regulatory" evidence="8">
    <location>
        <begin position="4"/>
        <end position="117"/>
    </location>
</feature>
<dbReference type="Pfam" id="PF00072">
    <property type="entry name" value="Response_reg"/>
    <property type="match status" value="1"/>
</dbReference>
<keyword evidence="11" id="KW-1185">Reference proteome</keyword>
<dbReference type="EMBL" id="BAAACI010000007">
    <property type="protein sequence ID" value="GAA0776956.1"/>
    <property type="molecule type" value="Genomic_DNA"/>
</dbReference>
<evidence type="ECO:0000313" key="11">
    <source>
        <dbReference type="Proteomes" id="UP001501047"/>
    </source>
</evidence>
<keyword evidence="2" id="KW-0805">Transcription regulation</keyword>
<dbReference type="SMART" id="SM00862">
    <property type="entry name" value="Trans_reg_C"/>
    <property type="match status" value="1"/>
</dbReference>
<dbReference type="Pfam" id="PF00486">
    <property type="entry name" value="Trans_reg_C"/>
    <property type="match status" value="1"/>
</dbReference>
<dbReference type="PANTHER" id="PTHR48111">
    <property type="entry name" value="REGULATOR OF RPOS"/>
    <property type="match status" value="1"/>
</dbReference>
<dbReference type="RefSeq" id="WP_343827428.1">
    <property type="nucleotide sequence ID" value="NZ_BAAACI010000007.1"/>
</dbReference>
<evidence type="ECO:0000256" key="2">
    <source>
        <dbReference type="ARBA" id="ARBA00023015"/>
    </source>
</evidence>
<evidence type="ECO:0000256" key="6">
    <source>
        <dbReference type="PROSITE-ProRule" id="PRU00169"/>
    </source>
</evidence>
<feature type="DNA-binding region" description="OmpR/PhoB-type" evidence="7">
    <location>
        <begin position="126"/>
        <end position="220"/>
    </location>
</feature>
<dbReference type="SUPFAM" id="SSF52172">
    <property type="entry name" value="CheY-like"/>
    <property type="match status" value="1"/>
</dbReference>
<evidence type="ECO:0000256" key="7">
    <source>
        <dbReference type="PROSITE-ProRule" id="PRU01091"/>
    </source>
</evidence>
<accession>A0ABP3W4B1</accession>
<dbReference type="InterPro" id="IPR011006">
    <property type="entry name" value="CheY-like_superfamily"/>
</dbReference>
<comment type="caution">
    <text evidence="10">The sequence shown here is derived from an EMBL/GenBank/DDBJ whole genome shotgun (WGS) entry which is preliminary data.</text>
</comment>
<proteinExistence type="predicted"/>
<organism evidence="10 11">
    <name type="scientific">Clostridium subterminale</name>
    <dbReference type="NCBI Taxonomy" id="1550"/>
    <lineage>
        <taxon>Bacteria</taxon>
        <taxon>Bacillati</taxon>
        <taxon>Bacillota</taxon>
        <taxon>Clostridia</taxon>
        <taxon>Eubacteriales</taxon>
        <taxon>Clostridiaceae</taxon>
        <taxon>Clostridium</taxon>
    </lineage>
</organism>
<comment type="function">
    <text evidence="5">May play the central regulatory role in sporulation. It may be an element of the effector pathway responsible for the activation of sporulation genes in response to nutritional stress. Spo0A may act in concert with spo0H (a sigma factor) to control the expression of some genes that are critical to the sporulation process.</text>
</comment>
<dbReference type="InterPro" id="IPR001867">
    <property type="entry name" value="OmpR/PhoB-type_DNA-bd"/>
</dbReference>
<evidence type="ECO:0000256" key="3">
    <source>
        <dbReference type="ARBA" id="ARBA00023125"/>
    </source>
</evidence>
<dbReference type="PANTHER" id="PTHR48111:SF32">
    <property type="entry name" value="STAGE 0 SPORULATION PROTEIN A HOMOLOG"/>
    <property type="match status" value="1"/>
</dbReference>
<evidence type="ECO:0000313" key="10">
    <source>
        <dbReference type="EMBL" id="GAA0776956.1"/>
    </source>
</evidence>
<feature type="domain" description="OmpR/PhoB-type" evidence="9">
    <location>
        <begin position="126"/>
        <end position="220"/>
    </location>
</feature>
<dbReference type="InterPro" id="IPR039420">
    <property type="entry name" value="WalR-like"/>
</dbReference>
<dbReference type="Proteomes" id="UP001501047">
    <property type="component" value="Unassembled WGS sequence"/>
</dbReference>
<dbReference type="CDD" id="cd17574">
    <property type="entry name" value="REC_OmpR"/>
    <property type="match status" value="1"/>
</dbReference>
<dbReference type="Gene3D" id="1.10.10.10">
    <property type="entry name" value="Winged helix-like DNA-binding domain superfamily/Winged helix DNA-binding domain"/>
    <property type="match status" value="1"/>
</dbReference>
<keyword evidence="6" id="KW-0597">Phosphoprotein</keyword>
<dbReference type="Gene3D" id="3.40.50.2300">
    <property type="match status" value="1"/>
</dbReference>
<protein>
    <recommendedName>
        <fullName evidence="1">Stage 0 sporulation protein A homolog</fullName>
    </recommendedName>
</protein>
<sequence length="220" mass="25715">MNEKILVIEDDLDIQEIIREFLFANGYIVEVAEDGLKGIEKFNSGKFDLVLLDIMLPKIDGFVVCEIIRKTSKVPIIMLTALEEEQDQIKGFELEVDDYITKPFSVNLLVKRVEAVFRRTKAIDEEARLNFEDILIDVNCFKVRVSEKDIELTAKEFELLKIFIKNKGRILTREVLLNQLWGYDFYGDSRVIDTHIKNLRYKLKVDYIKTIRGVGYKLEK</sequence>
<evidence type="ECO:0000256" key="5">
    <source>
        <dbReference type="ARBA" id="ARBA00024867"/>
    </source>
</evidence>
<dbReference type="InterPro" id="IPR036388">
    <property type="entry name" value="WH-like_DNA-bd_sf"/>
</dbReference>
<dbReference type="CDD" id="cd00383">
    <property type="entry name" value="trans_reg_C"/>
    <property type="match status" value="1"/>
</dbReference>
<keyword evidence="4" id="KW-0804">Transcription</keyword>
<gene>
    <name evidence="10" type="ORF">GCM10008908_31280</name>
</gene>
<evidence type="ECO:0000256" key="1">
    <source>
        <dbReference type="ARBA" id="ARBA00018672"/>
    </source>
</evidence>
<evidence type="ECO:0000259" key="8">
    <source>
        <dbReference type="PROSITE" id="PS50110"/>
    </source>
</evidence>
<dbReference type="PROSITE" id="PS51755">
    <property type="entry name" value="OMPR_PHOB"/>
    <property type="match status" value="1"/>
</dbReference>
<evidence type="ECO:0000256" key="4">
    <source>
        <dbReference type="ARBA" id="ARBA00023163"/>
    </source>
</evidence>
<dbReference type="PROSITE" id="PS50110">
    <property type="entry name" value="RESPONSE_REGULATORY"/>
    <property type="match status" value="1"/>
</dbReference>
<name>A0ABP3W4B1_CLOSU</name>
<dbReference type="SMART" id="SM00448">
    <property type="entry name" value="REC"/>
    <property type="match status" value="1"/>
</dbReference>
<reference evidence="11" key="1">
    <citation type="journal article" date="2019" name="Int. J. Syst. Evol. Microbiol.">
        <title>The Global Catalogue of Microorganisms (GCM) 10K type strain sequencing project: providing services to taxonomists for standard genome sequencing and annotation.</title>
        <authorList>
            <consortium name="The Broad Institute Genomics Platform"/>
            <consortium name="The Broad Institute Genome Sequencing Center for Infectious Disease"/>
            <person name="Wu L."/>
            <person name="Ma J."/>
        </authorList>
    </citation>
    <scope>NUCLEOTIDE SEQUENCE [LARGE SCALE GENOMIC DNA]</scope>
    <source>
        <strain evidence="11">JCM 1417</strain>
    </source>
</reference>
<keyword evidence="3 7" id="KW-0238">DNA-binding</keyword>
<feature type="modified residue" description="4-aspartylphosphate" evidence="6">
    <location>
        <position position="53"/>
    </location>
</feature>
<dbReference type="InterPro" id="IPR001789">
    <property type="entry name" value="Sig_transdc_resp-reg_receiver"/>
</dbReference>
<dbReference type="Gene3D" id="6.10.250.690">
    <property type="match status" value="1"/>
</dbReference>